<name>A0A7W9QAL7_9ACTN</name>
<dbReference type="InterPro" id="IPR014721">
    <property type="entry name" value="Ribsml_uS5_D2-typ_fold_subgr"/>
</dbReference>
<keyword evidence="13" id="KW-0963">Cytoplasm</keyword>
<dbReference type="InterPro" id="IPR006204">
    <property type="entry name" value="GHMP_kinase_N_dom"/>
</dbReference>
<dbReference type="SUPFAM" id="SSF55060">
    <property type="entry name" value="GHMP Kinase, C-terminal domain"/>
    <property type="match status" value="1"/>
</dbReference>
<comment type="function">
    <text evidence="12 13">Catalyzes the ATP-dependent phosphorylation of L-homoserine to L-homoserine phosphate.</text>
</comment>
<dbReference type="GO" id="GO:0005524">
    <property type="term" value="F:ATP binding"/>
    <property type="evidence" value="ECO:0007669"/>
    <property type="project" value="UniProtKB-UniRule"/>
</dbReference>
<dbReference type="InterPro" id="IPR020568">
    <property type="entry name" value="Ribosomal_Su5_D2-typ_SF"/>
</dbReference>
<evidence type="ECO:0000256" key="3">
    <source>
        <dbReference type="ARBA" id="ARBA00012078"/>
    </source>
</evidence>
<dbReference type="InterPro" id="IPR013750">
    <property type="entry name" value="GHMP_kinase_C_dom"/>
</dbReference>
<dbReference type="NCBIfam" id="TIGR00191">
    <property type="entry name" value="thrB"/>
    <property type="match status" value="1"/>
</dbReference>
<reference evidence="16 17" key="1">
    <citation type="submission" date="2020-08" db="EMBL/GenBank/DDBJ databases">
        <title>Genomic Encyclopedia of Type Strains, Phase III (KMG-III): the genomes of soil and plant-associated and newly described type strains.</title>
        <authorList>
            <person name="Whitman W."/>
        </authorList>
    </citation>
    <scope>NUCLEOTIDE SEQUENCE [LARGE SCALE GENOMIC DNA]</scope>
    <source>
        <strain evidence="16 17">CECT 8305</strain>
    </source>
</reference>
<dbReference type="GO" id="GO:0004413">
    <property type="term" value="F:homoserine kinase activity"/>
    <property type="evidence" value="ECO:0007669"/>
    <property type="project" value="UniProtKB-UniRule"/>
</dbReference>
<evidence type="ECO:0000256" key="9">
    <source>
        <dbReference type="ARBA" id="ARBA00022777"/>
    </source>
</evidence>
<evidence type="ECO:0000313" key="16">
    <source>
        <dbReference type="EMBL" id="MBB5935742.1"/>
    </source>
</evidence>
<sequence length="304" mass="31015">MAGPAFRAAAVRVRVPATSANLGPGFDTLGLALGLYDDVVVRVADTGLHIDIAGEGADTVPRDENHLLVRSLRAAFDLLGGQPRGLELVCANRIPHSRGLGSSAAAICAGIMAARAVTIGGAERLGDEALLELATELEGHPDNVAACLFGGFTLSWMDAGSARAIRMTPADSVVPVVFVPARAVSTETARGLLPRTVPHGDAAANAARAALLVEALTRRPELLLTATEDRLHQEYRAAAMPESVALMGRLRADGVPAVISGAGPTVLALAESGAADKVARLAGEGWAANRLALDGGGASVLPLA</sequence>
<dbReference type="Proteomes" id="UP000588098">
    <property type="component" value="Unassembled WGS sequence"/>
</dbReference>
<feature type="binding site" evidence="13">
    <location>
        <begin position="95"/>
        <end position="105"/>
    </location>
    <ligand>
        <name>ATP</name>
        <dbReference type="ChEBI" id="CHEBI:30616"/>
    </ligand>
</feature>
<gene>
    <name evidence="13" type="primary">thrB</name>
    <name evidence="16" type="ORF">FHS42_002811</name>
</gene>
<comment type="catalytic activity">
    <reaction evidence="11 13">
        <text>L-homoserine + ATP = O-phospho-L-homoserine + ADP + H(+)</text>
        <dbReference type="Rhea" id="RHEA:13985"/>
        <dbReference type="ChEBI" id="CHEBI:15378"/>
        <dbReference type="ChEBI" id="CHEBI:30616"/>
        <dbReference type="ChEBI" id="CHEBI:57476"/>
        <dbReference type="ChEBI" id="CHEBI:57590"/>
        <dbReference type="ChEBI" id="CHEBI:456216"/>
        <dbReference type="EC" id="2.7.1.39"/>
    </reaction>
</comment>
<keyword evidence="6 13" id="KW-0808">Transferase</keyword>
<dbReference type="GO" id="GO:0009088">
    <property type="term" value="P:threonine biosynthetic process"/>
    <property type="evidence" value="ECO:0007669"/>
    <property type="project" value="UniProtKB-UniRule"/>
</dbReference>
<comment type="subcellular location">
    <subcellularLocation>
        <location evidence="13">Cytoplasm</location>
    </subcellularLocation>
</comment>
<evidence type="ECO:0000259" key="14">
    <source>
        <dbReference type="Pfam" id="PF00288"/>
    </source>
</evidence>
<dbReference type="EC" id="2.7.1.39" evidence="3 13"/>
<dbReference type="PANTHER" id="PTHR20861">
    <property type="entry name" value="HOMOSERINE/4-DIPHOSPHOCYTIDYL-2-C-METHYL-D-ERYTHRITOL KINASE"/>
    <property type="match status" value="1"/>
</dbReference>
<dbReference type="UniPathway" id="UPA00050">
    <property type="reaction ID" value="UER00064"/>
</dbReference>
<evidence type="ECO:0000256" key="8">
    <source>
        <dbReference type="ARBA" id="ARBA00022741"/>
    </source>
</evidence>
<comment type="caution">
    <text evidence="16">The sequence shown here is derived from an EMBL/GenBank/DDBJ whole genome shotgun (WGS) entry which is preliminary data.</text>
</comment>
<dbReference type="PANTHER" id="PTHR20861:SF1">
    <property type="entry name" value="HOMOSERINE KINASE"/>
    <property type="match status" value="1"/>
</dbReference>
<dbReference type="Pfam" id="PF00288">
    <property type="entry name" value="GHMP_kinases_N"/>
    <property type="match status" value="1"/>
</dbReference>
<dbReference type="EMBL" id="JACHJL010000006">
    <property type="protein sequence ID" value="MBB5935742.1"/>
    <property type="molecule type" value="Genomic_DNA"/>
</dbReference>
<dbReference type="InterPro" id="IPR036554">
    <property type="entry name" value="GHMP_kinase_C_sf"/>
</dbReference>
<feature type="domain" description="GHMP kinase C-terminal" evidence="15">
    <location>
        <begin position="223"/>
        <end position="280"/>
    </location>
</feature>
<keyword evidence="7 13" id="KW-0791">Threonine biosynthesis</keyword>
<proteinExistence type="inferred from homology"/>
<protein>
    <recommendedName>
        <fullName evidence="4 13">Homoserine kinase</fullName>
        <shortName evidence="13">HK</shortName>
        <shortName evidence="13">HSK</shortName>
        <ecNumber evidence="3 13">2.7.1.39</ecNumber>
    </recommendedName>
</protein>
<dbReference type="RefSeq" id="WP_184572422.1">
    <property type="nucleotide sequence ID" value="NZ_JACHJL010000006.1"/>
</dbReference>
<accession>A0A7W9QAL7</accession>
<keyword evidence="9 13" id="KW-0418">Kinase</keyword>
<evidence type="ECO:0000256" key="5">
    <source>
        <dbReference type="ARBA" id="ARBA00022605"/>
    </source>
</evidence>
<dbReference type="PROSITE" id="PS00627">
    <property type="entry name" value="GHMP_KINASES_ATP"/>
    <property type="match status" value="1"/>
</dbReference>
<evidence type="ECO:0000256" key="10">
    <source>
        <dbReference type="ARBA" id="ARBA00022840"/>
    </source>
</evidence>
<keyword evidence="10 13" id="KW-0067">ATP-binding</keyword>
<evidence type="ECO:0000259" key="15">
    <source>
        <dbReference type="Pfam" id="PF08544"/>
    </source>
</evidence>
<evidence type="ECO:0000256" key="7">
    <source>
        <dbReference type="ARBA" id="ARBA00022697"/>
    </source>
</evidence>
<dbReference type="SUPFAM" id="SSF54211">
    <property type="entry name" value="Ribosomal protein S5 domain 2-like"/>
    <property type="match status" value="1"/>
</dbReference>
<dbReference type="HAMAP" id="MF_00384">
    <property type="entry name" value="Homoser_kinase"/>
    <property type="match status" value="1"/>
</dbReference>
<dbReference type="Gene3D" id="3.30.70.890">
    <property type="entry name" value="GHMP kinase, C-terminal domain"/>
    <property type="match status" value="1"/>
</dbReference>
<dbReference type="Gene3D" id="3.30.230.10">
    <property type="match status" value="1"/>
</dbReference>
<comment type="pathway">
    <text evidence="1 13">Amino-acid biosynthesis; L-threonine biosynthesis; L-threonine from L-aspartate: step 4/5.</text>
</comment>
<evidence type="ECO:0000256" key="6">
    <source>
        <dbReference type="ARBA" id="ARBA00022679"/>
    </source>
</evidence>
<keyword evidence="8 13" id="KW-0547">Nucleotide-binding</keyword>
<evidence type="ECO:0000313" key="17">
    <source>
        <dbReference type="Proteomes" id="UP000588098"/>
    </source>
</evidence>
<evidence type="ECO:0000256" key="13">
    <source>
        <dbReference type="HAMAP-Rule" id="MF_00384"/>
    </source>
</evidence>
<dbReference type="GO" id="GO:0005737">
    <property type="term" value="C:cytoplasm"/>
    <property type="evidence" value="ECO:0007669"/>
    <property type="project" value="UniProtKB-SubCell"/>
</dbReference>
<evidence type="ECO:0000256" key="1">
    <source>
        <dbReference type="ARBA" id="ARBA00005015"/>
    </source>
</evidence>
<keyword evidence="17" id="KW-1185">Reference proteome</keyword>
<keyword evidence="5 13" id="KW-0028">Amino-acid biosynthesis</keyword>
<evidence type="ECO:0000256" key="4">
    <source>
        <dbReference type="ARBA" id="ARBA00017858"/>
    </source>
</evidence>
<dbReference type="InterPro" id="IPR006203">
    <property type="entry name" value="GHMP_knse_ATP-bd_CS"/>
</dbReference>
<organism evidence="16 17">
    <name type="scientific">Streptomyces zagrosensis</name>
    <dbReference type="NCBI Taxonomy" id="1042984"/>
    <lineage>
        <taxon>Bacteria</taxon>
        <taxon>Bacillati</taxon>
        <taxon>Actinomycetota</taxon>
        <taxon>Actinomycetes</taxon>
        <taxon>Kitasatosporales</taxon>
        <taxon>Streptomycetaceae</taxon>
        <taxon>Streptomyces</taxon>
    </lineage>
</organism>
<dbReference type="AlphaFoldDB" id="A0A7W9QAL7"/>
<evidence type="ECO:0000256" key="2">
    <source>
        <dbReference type="ARBA" id="ARBA00007370"/>
    </source>
</evidence>
<comment type="similarity">
    <text evidence="2 13">Belongs to the GHMP kinase family. Homoserine kinase subfamily.</text>
</comment>
<dbReference type="InterPro" id="IPR000870">
    <property type="entry name" value="Homoserine_kinase"/>
</dbReference>
<dbReference type="Pfam" id="PF08544">
    <property type="entry name" value="GHMP_kinases_C"/>
    <property type="match status" value="1"/>
</dbReference>
<evidence type="ECO:0000256" key="12">
    <source>
        <dbReference type="ARBA" id="ARBA00049954"/>
    </source>
</evidence>
<evidence type="ECO:0000256" key="11">
    <source>
        <dbReference type="ARBA" id="ARBA00049375"/>
    </source>
</evidence>
<dbReference type="PRINTS" id="PR00958">
    <property type="entry name" value="HOMSERKINASE"/>
</dbReference>
<feature type="domain" description="GHMP kinase N-terminal" evidence="14">
    <location>
        <begin position="69"/>
        <end position="151"/>
    </location>
</feature>
<dbReference type="PIRSF" id="PIRSF000676">
    <property type="entry name" value="Homoser_kin"/>
    <property type="match status" value="1"/>
</dbReference>